<dbReference type="EMBL" id="CT573213">
    <property type="protein sequence ID" value="CAJ63795.1"/>
    <property type="molecule type" value="Genomic_DNA"/>
</dbReference>
<dbReference type="PANTHER" id="PTHR20842">
    <property type="entry name" value="PROTEASE S51 ALPHA-ASPARTYL DIPEPTIDASE"/>
    <property type="match status" value="1"/>
</dbReference>
<dbReference type="InterPro" id="IPR029062">
    <property type="entry name" value="Class_I_gatase-like"/>
</dbReference>
<evidence type="ECO:0008006" key="8">
    <source>
        <dbReference type="Google" id="ProtNLM"/>
    </source>
</evidence>
<keyword evidence="3" id="KW-0378">Hydrolase</keyword>
<evidence type="ECO:0000313" key="7">
    <source>
        <dbReference type="Proteomes" id="UP000000657"/>
    </source>
</evidence>
<evidence type="ECO:0000256" key="5">
    <source>
        <dbReference type="SAM" id="MobiDB-lite"/>
    </source>
</evidence>
<dbReference type="GO" id="GO:0008236">
    <property type="term" value="F:serine-type peptidase activity"/>
    <property type="evidence" value="ECO:0007669"/>
    <property type="project" value="UniProtKB-KW"/>
</dbReference>
<proteinExistence type="inferred from homology"/>
<accession>Q0RFF0</accession>
<dbReference type="CDD" id="cd03146">
    <property type="entry name" value="GAT1_Peptidase_E"/>
    <property type="match status" value="1"/>
</dbReference>
<dbReference type="KEGG" id="fal:FRAAL5155"/>
<dbReference type="Proteomes" id="UP000000657">
    <property type="component" value="Chromosome"/>
</dbReference>
<dbReference type="Pfam" id="PF03575">
    <property type="entry name" value="Peptidase_S51"/>
    <property type="match status" value="1"/>
</dbReference>
<dbReference type="eggNOG" id="COG3340">
    <property type="taxonomic scope" value="Bacteria"/>
</dbReference>
<dbReference type="AlphaFoldDB" id="Q0RFF0"/>
<keyword evidence="4" id="KW-0720">Serine protease</keyword>
<dbReference type="GO" id="GO:0006508">
    <property type="term" value="P:proteolysis"/>
    <property type="evidence" value="ECO:0007669"/>
    <property type="project" value="UniProtKB-KW"/>
</dbReference>
<protein>
    <recommendedName>
        <fullName evidence="8">Peptidase E</fullName>
    </recommendedName>
</protein>
<feature type="region of interest" description="Disordered" evidence="5">
    <location>
        <begin position="30"/>
        <end position="104"/>
    </location>
</feature>
<evidence type="ECO:0000256" key="2">
    <source>
        <dbReference type="ARBA" id="ARBA00022670"/>
    </source>
</evidence>
<evidence type="ECO:0000256" key="3">
    <source>
        <dbReference type="ARBA" id="ARBA00022801"/>
    </source>
</evidence>
<evidence type="ECO:0000256" key="4">
    <source>
        <dbReference type="ARBA" id="ARBA00022825"/>
    </source>
</evidence>
<gene>
    <name evidence="6" type="ordered locus">FRAAL5155</name>
</gene>
<keyword evidence="7" id="KW-1185">Reference proteome</keyword>
<dbReference type="InterPro" id="IPR005320">
    <property type="entry name" value="Peptidase_S51"/>
</dbReference>
<reference evidence="6 7" key="1">
    <citation type="journal article" date="2007" name="Genome Res.">
        <title>Genome characteristics of facultatively symbiotic Frankia sp. strains reflect host range and host plant biogeography.</title>
        <authorList>
            <person name="Normand P."/>
            <person name="Lapierre P."/>
            <person name="Tisa L.S."/>
            <person name="Gogarten J.P."/>
            <person name="Alloisio N."/>
            <person name="Bagnarol E."/>
            <person name="Bassi C.A."/>
            <person name="Berry A.M."/>
            <person name="Bickhart D.M."/>
            <person name="Choisne N."/>
            <person name="Couloux A."/>
            <person name="Cournoyer B."/>
            <person name="Cruveiller S."/>
            <person name="Daubin V."/>
            <person name="Demange N."/>
            <person name="Francino M.P."/>
            <person name="Goltsman E."/>
            <person name="Huang Y."/>
            <person name="Kopp O.R."/>
            <person name="Labarre L."/>
            <person name="Lapidus A."/>
            <person name="Lavire C."/>
            <person name="Marechal J."/>
            <person name="Martinez M."/>
            <person name="Mastronunzio J.E."/>
            <person name="Mullin B.C."/>
            <person name="Niemann J."/>
            <person name="Pujic P."/>
            <person name="Rawnsley T."/>
            <person name="Rouy Z."/>
            <person name="Schenowitz C."/>
            <person name="Sellstedt A."/>
            <person name="Tavares F."/>
            <person name="Tomkins J.P."/>
            <person name="Vallenet D."/>
            <person name="Valverde C."/>
            <person name="Wall L.G."/>
            <person name="Wang Y."/>
            <person name="Medigue C."/>
            <person name="Benson D.R."/>
        </authorList>
    </citation>
    <scope>NUCLEOTIDE SEQUENCE [LARGE SCALE GENOMIC DNA]</scope>
    <source>
        <strain evidence="7">DSM 45986 / CECT 9034 / ACN14a</strain>
    </source>
</reference>
<dbReference type="SUPFAM" id="SSF52317">
    <property type="entry name" value="Class I glutamine amidotransferase-like"/>
    <property type="match status" value="1"/>
</dbReference>
<evidence type="ECO:0000313" key="6">
    <source>
        <dbReference type="EMBL" id="CAJ63795.1"/>
    </source>
</evidence>
<dbReference type="HOGENOM" id="CLU_067063_1_0_11"/>
<dbReference type="Gene3D" id="3.40.50.880">
    <property type="match status" value="1"/>
</dbReference>
<keyword evidence="2" id="KW-0645">Protease</keyword>
<dbReference type="PANTHER" id="PTHR20842:SF0">
    <property type="entry name" value="ALPHA-ASPARTYL DIPEPTIDASE"/>
    <property type="match status" value="1"/>
</dbReference>
<evidence type="ECO:0000256" key="1">
    <source>
        <dbReference type="ARBA" id="ARBA00006534"/>
    </source>
</evidence>
<organism evidence="6 7">
    <name type="scientific">Frankia alni (strain DSM 45986 / CECT 9034 / ACN14a)</name>
    <dbReference type="NCBI Taxonomy" id="326424"/>
    <lineage>
        <taxon>Bacteria</taxon>
        <taxon>Bacillati</taxon>
        <taxon>Actinomycetota</taxon>
        <taxon>Actinomycetes</taxon>
        <taxon>Frankiales</taxon>
        <taxon>Frankiaceae</taxon>
        <taxon>Frankia</taxon>
    </lineage>
</organism>
<name>Q0RFF0_FRAAA</name>
<sequence>MKVTGSDARLIRGRSALVFVRLWITFYDHSHGGVRSRTGPGRDLPGHGGCGPASGGTARRSGRPRPETWRRRPSPPQGRCCAEGGQSPETGPDGQRRRPTSQGETVVQILATSGGFLPDGRYGAKVGPILTHAIELAAAGPRPRVCLLQTALGDDQGAYARGYAAFNRDRPDVRVSHLALFPMPNIPDIRGHLLAQDVIWAGGGSVANLLAVWAVHGLGEILREAWEAGVVLGGVSAGSLCWHVGGTTDSFGPDLRPVTNGLALLPFSNTPHYDSEPGRRPLYQRLVADGTLPAGWATDDGVGLHFRGTDLVEAVADRPGVHAWRVERGPDGAAVETPVVPRLLPGASGADLPG</sequence>
<dbReference type="STRING" id="326424.FRAAL5155"/>
<comment type="similarity">
    <text evidence="1">Belongs to the peptidase S51 family.</text>
</comment>